<sequence length="72" mass="8586">MFDNGTEWIRADFHLHTRADKEFSYLGDDDRFISDYIDALKEQQIKMGIITNHNKFNLSEYKGLKKKAKKME</sequence>
<keyword evidence="2" id="KW-1185">Reference proteome</keyword>
<dbReference type="EMBL" id="CR936503">
    <property type="protein sequence ID" value="CAI56028.1"/>
    <property type="molecule type" value="Genomic_DNA"/>
</dbReference>
<dbReference type="Gene3D" id="3.20.20.140">
    <property type="entry name" value="Metal-dependent hydrolases"/>
    <property type="match status" value="1"/>
</dbReference>
<evidence type="ECO:0000313" key="1">
    <source>
        <dbReference type="EMBL" id="CAI56028.1"/>
    </source>
</evidence>
<dbReference type="STRING" id="314315.LCA_1720_b"/>
<dbReference type="SUPFAM" id="SSF89550">
    <property type="entry name" value="PHP domain-like"/>
    <property type="match status" value="1"/>
</dbReference>
<dbReference type="eggNOG" id="COG0613">
    <property type="taxonomic scope" value="Bacteria"/>
</dbReference>
<accession>Q38UV6</accession>
<dbReference type="AlphaFoldDB" id="Q38UV6"/>
<evidence type="ECO:0008006" key="3">
    <source>
        <dbReference type="Google" id="ProtNLM"/>
    </source>
</evidence>
<dbReference type="InterPro" id="IPR016195">
    <property type="entry name" value="Pol/histidinol_Pase-like"/>
</dbReference>
<organism evidence="1 2">
    <name type="scientific">Latilactobacillus sakei subsp. sakei (strain 23K)</name>
    <name type="common">Lactobacillus sakei subsp. sakei</name>
    <dbReference type="NCBI Taxonomy" id="314315"/>
    <lineage>
        <taxon>Bacteria</taxon>
        <taxon>Bacillati</taxon>
        <taxon>Bacillota</taxon>
        <taxon>Bacilli</taxon>
        <taxon>Lactobacillales</taxon>
        <taxon>Lactobacillaceae</taxon>
        <taxon>Latilactobacillus</taxon>
    </lineage>
</organism>
<reference evidence="2" key="1">
    <citation type="journal article" date="2005" name="Nat. Biotechnol.">
        <title>The complete genome sequence of the meat-borne lactic acid bacterium Lactobacillus sakei 23K.</title>
        <authorList>
            <person name="Chaillou S."/>
            <person name="Champomier-Verges M.-C."/>
            <person name="Cornet M."/>
            <person name="Crutz-Le Coq A.-M."/>
            <person name="Dudez A.-M."/>
            <person name="Martin V."/>
            <person name="Beaufils S."/>
            <person name="Darbon-Rongere E."/>
            <person name="Bossy R."/>
            <person name="Loux V."/>
            <person name="Zagorec M."/>
        </authorList>
    </citation>
    <scope>NUCLEOTIDE SEQUENCE [LARGE SCALE GENOMIC DNA]</scope>
    <source>
        <strain evidence="2">23K</strain>
    </source>
</reference>
<protein>
    <recommendedName>
        <fullName evidence="3">Histidinol-phosphatase</fullName>
    </recommendedName>
</protein>
<dbReference type="KEGG" id="lsa:LCA_1720_b"/>
<evidence type="ECO:0000313" key="2">
    <source>
        <dbReference type="Proteomes" id="UP000002707"/>
    </source>
</evidence>
<name>Q38UV6_LATSS</name>
<dbReference type="HOGENOM" id="CLU_2717394_0_0_9"/>
<proteinExistence type="predicted"/>
<dbReference type="OrthoDB" id="9791620at2"/>
<dbReference type="RefSeq" id="WP_011375411.1">
    <property type="nucleotide sequence ID" value="NC_007576.1"/>
</dbReference>
<dbReference type="Proteomes" id="UP000002707">
    <property type="component" value="Chromosome"/>
</dbReference>
<gene>
    <name evidence="1" type="ORF">LCA_1720_b</name>
</gene>